<gene>
    <name evidence="1" type="ORF">SS1G_04666</name>
</gene>
<reference evidence="2" key="1">
    <citation type="journal article" date="2011" name="PLoS Genet.">
        <title>Genomic analysis of the necrotrophic fungal pathogens Sclerotinia sclerotiorum and Botrytis cinerea.</title>
        <authorList>
            <person name="Amselem J."/>
            <person name="Cuomo C.A."/>
            <person name="van Kan J.A."/>
            <person name="Viaud M."/>
            <person name="Benito E.P."/>
            <person name="Couloux A."/>
            <person name="Coutinho P.M."/>
            <person name="de Vries R.P."/>
            <person name="Dyer P.S."/>
            <person name="Fillinger S."/>
            <person name="Fournier E."/>
            <person name="Gout L."/>
            <person name="Hahn M."/>
            <person name="Kohn L."/>
            <person name="Lapalu N."/>
            <person name="Plummer K.M."/>
            <person name="Pradier J.M."/>
            <person name="Quevillon E."/>
            <person name="Sharon A."/>
            <person name="Simon A."/>
            <person name="ten Have A."/>
            <person name="Tudzynski B."/>
            <person name="Tudzynski P."/>
            <person name="Wincker P."/>
            <person name="Andrew M."/>
            <person name="Anthouard V."/>
            <person name="Beever R.E."/>
            <person name="Beffa R."/>
            <person name="Benoit I."/>
            <person name="Bouzid O."/>
            <person name="Brault B."/>
            <person name="Chen Z."/>
            <person name="Choquer M."/>
            <person name="Collemare J."/>
            <person name="Cotton P."/>
            <person name="Danchin E.G."/>
            <person name="Da Silva C."/>
            <person name="Gautier A."/>
            <person name="Giraud C."/>
            <person name="Giraud T."/>
            <person name="Gonzalez C."/>
            <person name="Grossetete S."/>
            <person name="Guldener U."/>
            <person name="Henrissat B."/>
            <person name="Howlett B.J."/>
            <person name="Kodira C."/>
            <person name="Kretschmer M."/>
            <person name="Lappartient A."/>
            <person name="Leroch M."/>
            <person name="Levis C."/>
            <person name="Mauceli E."/>
            <person name="Neuveglise C."/>
            <person name="Oeser B."/>
            <person name="Pearson M."/>
            <person name="Poulain J."/>
            <person name="Poussereau N."/>
            <person name="Quesneville H."/>
            <person name="Rascle C."/>
            <person name="Schumacher J."/>
            <person name="Segurens B."/>
            <person name="Sexton A."/>
            <person name="Silva E."/>
            <person name="Sirven C."/>
            <person name="Soanes D.M."/>
            <person name="Talbot N.J."/>
            <person name="Templeton M."/>
            <person name="Yandava C."/>
            <person name="Yarden O."/>
            <person name="Zeng Q."/>
            <person name="Rollins J.A."/>
            <person name="Lebrun M.H."/>
            <person name="Dickman M."/>
        </authorList>
    </citation>
    <scope>NUCLEOTIDE SEQUENCE [LARGE SCALE GENOMIC DNA]</scope>
    <source>
        <strain evidence="2">ATCC 18683 / 1980 / Ss-1</strain>
    </source>
</reference>
<proteinExistence type="predicted"/>
<dbReference type="InParanoid" id="A7EH74"/>
<dbReference type="RefSeq" id="XP_001594858.1">
    <property type="nucleotide sequence ID" value="XM_001594808.1"/>
</dbReference>
<evidence type="ECO:0000313" key="2">
    <source>
        <dbReference type="Proteomes" id="UP000001312"/>
    </source>
</evidence>
<dbReference type="HOGENOM" id="CLU_3107810_0_0_1"/>
<evidence type="ECO:0000313" key="1">
    <source>
        <dbReference type="EMBL" id="EDO02190.1"/>
    </source>
</evidence>
<dbReference type="Proteomes" id="UP000001312">
    <property type="component" value="Unassembled WGS sequence"/>
</dbReference>
<dbReference type="KEGG" id="ssl:SS1G_04666"/>
<accession>A7EH74</accession>
<name>A7EH74_SCLS1</name>
<protein>
    <submittedName>
        <fullName evidence="1">Uncharacterized protein</fullName>
    </submittedName>
</protein>
<dbReference type="EMBL" id="CH476625">
    <property type="protein sequence ID" value="EDO02190.1"/>
    <property type="molecule type" value="Genomic_DNA"/>
</dbReference>
<keyword evidence="2" id="KW-1185">Reference proteome</keyword>
<organism evidence="1 2">
    <name type="scientific">Sclerotinia sclerotiorum (strain ATCC 18683 / 1980 / Ss-1)</name>
    <name type="common">White mold</name>
    <name type="synonym">Whetzelinia sclerotiorum</name>
    <dbReference type="NCBI Taxonomy" id="665079"/>
    <lineage>
        <taxon>Eukaryota</taxon>
        <taxon>Fungi</taxon>
        <taxon>Dikarya</taxon>
        <taxon>Ascomycota</taxon>
        <taxon>Pezizomycotina</taxon>
        <taxon>Leotiomycetes</taxon>
        <taxon>Helotiales</taxon>
        <taxon>Sclerotiniaceae</taxon>
        <taxon>Sclerotinia</taxon>
    </lineage>
</organism>
<sequence length="51" mass="5540">MEKPANNPFSQIAPGICEQPFVAVLQEKVSISSKNIAEFMISKFAVWSLGG</sequence>
<dbReference type="AlphaFoldDB" id="A7EH74"/>
<dbReference type="GeneID" id="5490672"/>